<evidence type="ECO:0000313" key="1">
    <source>
        <dbReference type="EMBL" id="POF62554.1"/>
    </source>
</evidence>
<keyword evidence="2" id="KW-1185">Reference proteome</keyword>
<dbReference type="RefSeq" id="WP_110095423.1">
    <property type="nucleotide sequence ID" value="NZ_NKUE01000002.1"/>
</dbReference>
<evidence type="ECO:0008006" key="3">
    <source>
        <dbReference type="Google" id="ProtNLM"/>
    </source>
</evidence>
<dbReference type="EMBL" id="POTC01000022">
    <property type="protein sequence ID" value="POF62554.1"/>
    <property type="molecule type" value="Genomic_DNA"/>
</dbReference>
<sequence>MPLLENGRIVADTWTQPADDAPCPADGAVIVPLARVEEALARAGNAPVGVRLTPDEDVAALRTVLPRLALVSVDFPGFRDGRAFTQARALREHLHFTGEIRATGHALPDQYEFMLRCGITTVELADGADPSVWEKAHTRFTVAYQPSVLNEKPQGFGLRRFLDA</sequence>
<organism evidence="1 2">
    <name type="scientific">Novacetimonas maltaceti</name>
    <dbReference type="NCBI Taxonomy" id="1203393"/>
    <lineage>
        <taxon>Bacteria</taxon>
        <taxon>Pseudomonadati</taxon>
        <taxon>Pseudomonadota</taxon>
        <taxon>Alphaproteobacteria</taxon>
        <taxon>Acetobacterales</taxon>
        <taxon>Acetobacteraceae</taxon>
        <taxon>Novacetimonas</taxon>
    </lineage>
</organism>
<name>A0A2S3W0Z0_9PROT</name>
<comment type="caution">
    <text evidence="1">The sequence shown here is derived from an EMBL/GenBank/DDBJ whole genome shotgun (WGS) entry which is preliminary data.</text>
</comment>
<dbReference type="Pfam" id="PF06073">
    <property type="entry name" value="DUF934"/>
    <property type="match status" value="1"/>
</dbReference>
<dbReference type="PIRSF" id="PIRSF030820">
    <property type="entry name" value="UCP030820"/>
    <property type="match status" value="1"/>
</dbReference>
<dbReference type="InterPro" id="IPR008318">
    <property type="entry name" value="UCP030820"/>
</dbReference>
<accession>A0A2S3W0Z0</accession>
<dbReference type="Proteomes" id="UP000237344">
    <property type="component" value="Unassembled WGS sequence"/>
</dbReference>
<evidence type="ECO:0000313" key="2">
    <source>
        <dbReference type="Proteomes" id="UP000237344"/>
    </source>
</evidence>
<proteinExistence type="predicted"/>
<protein>
    <recommendedName>
        <fullName evidence="3">DUF934 domain-containing protein</fullName>
    </recommendedName>
</protein>
<gene>
    <name evidence="1" type="ORF">KMAL_18480</name>
</gene>
<dbReference type="OrthoDB" id="9800421at2"/>
<reference evidence="1 2" key="1">
    <citation type="submission" date="2018-01" db="EMBL/GenBank/DDBJ databases">
        <title>Draft Genome Sequence of Komagataeibacter maltaceti LMG 1529, a Vinegar Producing Acetic Acid Bacterium Isolated from Malt Vinegar Brewery Acetifiers.</title>
        <authorList>
            <person name="Zhang Q."/>
            <person name="Hollensteiner J."/>
            <person name="Poehlein A."/>
            <person name="Daniel R."/>
        </authorList>
    </citation>
    <scope>NUCLEOTIDE SEQUENCE [LARGE SCALE GENOMIC DNA]</scope>
    <source>
        <strain evidence="1 2">LMG 1529</strain>
    </source>
</reference>
<dbReference type="AlphaFoldDB" id="A0A2S3W0Z0"/>